<dbReference type="AlphaFoldDB" id="A0A0D9XHF7"/>
<dbReference type="Pfam" id="PF04857">
    <property type="entry name" value="CAF1"/>
    <property type="match status" value="1"/>
</dbReference>
<keyword evidence="19" id="KW-1185">Reference proteome</keyword>
<keyword evidence="16" id="KW-0539">Nucleus</keyword>
<evidence type="ECO:0000256" key="12">
    <source>
        <dbReference type="ARBA" id="ARBA00022839"/>
    </source>
</evidence>
<evidence type="ECO:0000256" key="9">
    <source>
        <dbReference type="ARBA" id="ARBA00022722"/>
    </source>
</evidence>
<evidence type="ECO:0000313" key="18">
    <source>
        <dbReference type="EnsemblPlants" id="LPERR10G00780.1"/>
    </source>
</evidence>
<evidence type="ECO:0000256" key="11">
    <source>
        <dbReference type="ARBA" id="ARBA00022801"/>
    </source>
</evidence>
<dbReference type="InterPro" id="IPR039637">
    <property type="entry name" value="CNOT7/CNOT8/Pop2"/>
</dbReference>
<dbReference type="Gramene" id="LPERR10G00780.1">
    <property type="protein sequence ID" value="LPERR10G00780.1"/>
    <property type="gene ID" value="LPERR10G00780"/>
</dbReference>
<keyword evidence="15" id="KW-0804">Transcription</keyword>
<proteinExistence type="inferred from homology"/>
<dbReference type="GO" id="GO:0005634">
    <property type="term" value="C:nucleus"/>
    <property type="evidence" value="ECO:0007669"/>
    <property type="project" value="UniProtKB-SubCell"/>
</dbReference>
<dbReference type="EnsemblPlants" id="LPERR10G00780.1">
    <property type="protein sequence ID" value="LPERR10G00780.1"/>
    <property type="gene ID" value="LPERR10G00780"/>
</dbReference>
<sequence>MSSSFLPPPPPMPMPLPYPQLFPQPPPQQAYVTVPAFNPRTPALLLRRCTGAGQLRSLTAANMNAEMQLIGHLMSHYTYISIDVEYAGIVYHPAVASRNLTPDERYALVKANVDEVPIVQLGITLSDSQGNLPMFHDHLGLIHEMAWEVVFSDFDASRGHAHAVNSVKFLESQGIDFDLARLTGVSSTLFGQRLLAILPPSPEELTWSAFGAAYDMAYILKMLTGGQPLPESRQEFIAQTKSRLGGGRIFDSKYMVEHDQNDLRDVGLRQTATRLGVGQQVQMTPMLAGYKTILASRIFSICRLPRGGNDNHHEGHIDGLV</sequence>
<evidence type="ECO:0000256" key="14">
    <source>
        <dbReference type="ARBA" id="ARBA00023015"/>
    </source>
</evidence>
<evidence type="ECO:0000256" key="10">
    <source>
        <dbReference type="ARBA" id="ARBA00022723"/>
    </source>
</evidence>
<accession>A0A0D9XHF7</accession>
<evidence type="ECO:0000256" key="7">
    <source>
        <dbReference type="ARBA" id="ARBA00012161"/>
    </source>
</evidence>
<dbReference type="Gene3D" id="3.30.420.10">
    <property type="entry name" value="Ribonuclease H-like superfamily/Ribonuclease H"/>
    <property type="match status" value="1"/>
</dbReference>
<keyword evidence="8" id="KW-0963">Cytoplasm</keyword>
<comment type="subcellular location">
    <subcellularLocation>
        <location evidence="4">Cytoplasm</location>
    </subcellularLocation>
    <subcellularLocation>
        <location evidence="3">Nucleus</location>
    </subcellularLocation>
</comment>
<comment type="catalytic activity">
    <reaction evidence="1">
        <text>Exonucleolytic cleavage of poly(A) to 5'-AMP.</text>
        <dbReference type="EC" id="3.1.13.4"/>
    </reaction>
</comment>
<dbReference type="STRING" id="77586.A0A0D9XHF7"/>
<dbReference type="eggNOG" id="KOG0304">
    <property type="taxonomic scope" value="Eukaryota"/>
</dbReference>
<name>A0A0D9XHF7_9ORYZ</name>
<comment type="function">
    <text evidence="17">Ubiquitous transcription factor required for a diverse set of processes. It is a component of the CCR4 complex involved in the control of gene expression.</text>
</comment>
<dbReference type="SUPFAM" id="SSF53098">
    <property type="entry name" value="Ribonuclease H-like"/>
    <property type="match status" value="1"/>
</dbReference>
<dbReference type="GO" id="GO:0003723">
    <property type="term" value="F:RNA binding"/>
    <property type="evidence" value="ECO:0007669"/>
    <property type="project" value="UniProtKB-KW"/>
</dbReference>
<evidence type="ECO:0000256" key="8">
    <source>
        <dbReference type="ARBA" id="ARBA00022490"/>
    </source>
</evidence>
<comment type="cofactor">
    <cofactor evidence="2">
        <name>a divalent metal cation</name>
        <dbReference type="ChEBI" id="CHEBI:60240"/>
    </cofactor>
</comment>
<comment type="subunit">
    <text evidence="6">Component of the CCR4-NOT complex, at least composed of CRR4 and CAF1 proteins.</text>
</comment>
<evidence type="ECO:0000256" key="5">
    <source>
        <dbReference type="ARBA" id="ARBA00008372"/>
    </source>
</evidence>
<organism evidence="18 19">
    <name type="scientific">Leersia perrieri</name>
    <dbReference type="NCBI Taxonomy" id="77586"/>
    <lineage>
        <taxon>Eukaryota</taxon>
        <taxon>Viridiplantae</taxon>
        <taxon>Streptophyta</taxon>
        <taxon>Embryophyta</taxon>
        <taxon>Tracheophyta</taxon>
        <taxon>Spermatophyta</taxon>
        <taxon>Magnoliopsida</taxon>
        <taxon>Liliopsida</taxon>
        <taxon>Poales</taxon>
        <taxon>Poaceae</taxon>
        <taxon>BOP clade</taxon>
        <taxon>Oryzoideae</taxon>
        <taxon>Oryzeae</taxon>
        <taxon>Oryzinae</taxon>
        <taxon>Leersia</taxon>
    </lineage>
</organism>
<dbReference type="GO" id="GO:0004535">
    <property type="term" value="F:poly(A)-specific ribonuclease activity"/>
    <property type="evidence" value="ECO:0007669"/>
    <property type="project" value="UniProtKB-EC"/>
</dbReference>
<keyword evidence="13" id="KW-0694">RNA-binding</keyword>
<evidence type="ECO:0000256" key="16">
    <source>
        <dbReference type="ARBA" id="ARBA00023242"/>
    </source>
</evidence>
<dbReference type="InterPro" id="IPR012337">
    <property type="entry name" value="RNaseH-like_sf"/>
</dbReference>
<dbReference type="GO" id="GO:0005737">
    <property type="term" value="C:cytoplasm"/>
    <property type="evidence" value="ECO:0007669"/>
    <property type="project" value="UniProtKB-SubCell"/>
</dbReference>
<evidence type="ECO:0000256" key="1">
    <source>
        <dbReference type="ARBA" id="ARBA00001663"/>
    </source>
</evidence>
<reference evidence="18" key="3">
    <citation type="submission" date="2015-04" db="UniProtKB">
        <authorList>
            <consortium name="EnsemblPlants"/>
        </authorList>
    </citation>
    <scope>IDENTIFICATION</scope>
</reference>
<evidence type="ECO:0000256" key="2">
    <source>
        <dbReference type="ARBA" id="ARBA00001968"/>
    </source>
</evidence>
<reference evidence="19" key="2">
    <citation type="submission" date="2013-12" db="EMBL/GenBank/DDBJ databases">
        <authorList>
            <person name="Yu Y."/>
            <person name="Lee S."/>
            <person name="de Baynast K."/>
            <person name="Wissotski M."/>
            <person name="Liu L."/>
            <person name="Talag J."/>
            <person name="Goicoechea J."/>
            <person name="Angelova A."/>
            <person name="Jetty R."/>
            <person name="Kudrna D."/>
            <person name="Golser W."/>
            <person name="Rivera L."/>
            <person name="Zhang J."/>
            <person name="Wing R."/>
        </authorList>
    </citation>
    <scope>NUCLEOTIDE SEQUENCE</scope>
</reference>
<dbReference type="InterPro" id="IPR006941">
    <property type="entry name" value="RNase_CAF1"/>
</dbReference>
<evidence type="ECO:0000256" key="15">
    <source>
        <dbReference type="ARBA" id="ARBA00023163"/>
    </source>
</evidence>
<keyword evidence="12" id="KW-0269">Exonuclease</keyword>
<evidence type="ECO:0000256" key="13">
    <source>
        <dbReference type="ARBA" id="ARBA00022884"/>
    </source>
</evidence>
<dbReference type="HOGENOM" id="CLU_027974_1_1_1"/>
<dbReference type="PANTHER" id="PTHR10797">
    <property type="entry name" value="CCR4-NOT TRANSCRIPTION COMPLEX SUBUNIT"/>
    <property type="match status" value="1"/>
</dbReference>
<dbReference type="Proteomes" id="UP000032180">
    <property type="component" value="Chromosome 10"/>
</dbReference>
<dbReference type="GO" id="GO:0046872">
    <property type="term" value="F:metal ion binding"/>
    <property type="evidence" value="ECO:0007669"/>
    <property type="project" value="UniProtKB-KW"/>
</dbReference>
<dbReference type="EC" id="3.1.13.4" evidence="7"/>
<evidence type="ECO:0000256" key="4">
    <source>
        <dbReference type="ARBA" id="ARBA00004496"/>
    </source>
</evidence>
<evidence type="ECO:0000256" key="3">
    <source>
        <dbReference type="ARBA" id="ARBA00004123"/>
    </source>
</evidence>
<evidence type="ECO:0000256" key="17">
    <source>
        <dbReference type="ARBA" id="ARBA00025148"/>
    </source>
</evidence>
<keyword evidence="10" id="KW-0479">Metal-binding</keyword>
<keyword evidence="9" id="KW-0540">Nuclease</keyword>
<keyword evidence="14" id="KW-0805">Transcription regulation</keyword>
<reference evidence="18 19" key="1">
    <citation type="submission" date="2012-08" db="EMBL/GenBank/DDBJ databases">
        <title>Oryza genome evolution.</title>
        <authorList>
            <person name="Wing R.A."/>
        </authorList>
    </citation>
    <scope>NUCLEOTIDE SEQUENCE</scope>
</reference>
<evidence type="ECO:0000313" key="19">
    <source>
        <dbReference type="Proteomes" id="UP000032180"/>
    </source>
</evidence>
<comment type="similarity">
    <text evidence="5">Belongs to the CAF1 family.</text>
</comment>
<keyword evidence="11" id="KW-0378">Hydrolase</keyword>
<protein>
    <recommendedName>
        <fullName evidence="7">poly(A)-specific ribonuclease</fullName>
        <ecNumber evidence="7">3.1.13.4</ecNumber>
    </recommendedName>
</protein>
<evidence type="ECO:0000256" key="6">
    <source>
        <dbReference type="ARBA" id="ARBA00011757"/>
    </source>
</evidence>
<dbReference type="GO" id="GO:0030014">
    <property type="term" value="C:CCR4-NOT complex"/>
    <property type="evidence" value="ECO:0007669"/>
    <property type="project" value="InterPro"/>
</dbReference>
<dbReference type="InterPro" id="IPR036397">
    <property type="entry name" value="RNaseH_sf"/>
</dbReference>